<dbReference type="EMBL" id="COPH01000009">
    <property type="protein sequence ID" value="CLV87751.1"/>
    <property type="molecule type" value="Genomic_DNA"/>
</dbReference>
<dbReference type="EMBL" id="LWDQ01000001">
    <property type="protein sequence ID" value="OMH61146.1"/>
    <property type="molecule type" value="Genomic_DNA"/>
</dbReference>
<evidence type="ECO:0000313" key="7">
    <source>
        <dbReference type="EMBL" id="CNV58773.1"/>
    </source>
</evidence>
<evidence type="ECO:0000313" key="18">
    <source>
        <dbReference type="Proteomes" id="UP000050139"/>
    </source>
</evidence>
<evidence type="ECO:0000313" key="15">
    <source>
        <dbReference type="Proteomes" id="UP000048600"/>
    </source>
</evidence>
<evidence type="ECO:0000313" key="4">
    <source>
        <dbReference type="EMBL" id="CKR45019.1"/>
    </source>
</evidence>
<dbReference type="EMBL" id="CNFT01000211">
    <property type="protein sequence ID" value="CKR36037.1"/>
    <property type="molecule type" value="Genomic_DNA"/>
</dbReference>
<dbReference type="Proteomes" id="UP000189452">
    <property type="component" value="Chromosome"/>
</dbReference>
<reference evidence="6 18" key="2">
    <citation type="submission" date="2015-03" db="EMBL/GenBank/DDBJ databases">
        <authorList>
            <consortium name="Pathogen Informatics"/>
            <person name="Murphy D."/>
        </authorList>
    </citation>
    <scope>NUCLEOTIDE SEQUENCE [LARGE SCALE GENOMIC DNA]</scope>
    <source>
        <strain evidence="6 18">0268S</strain>
    </source>
</reference>
<reference evidence="10 20" key="4">
    <citation type="submission" date="2017-02" db="EMBL/GenBank/DDBJ databases">
        <title>Protein polymorphisms may explain contrasting epidemiological fitness of two variants of a multidrug-resistant Mycobacterium tuberculosis strain.</title>
        <authorList>
            <person name="Bigi M.M."/>
            <person name="Lopez B."/>
            <person name="Blanco F.C."/>
            <person name="Sasiain M.C."/>
            <person name="De La Barrera S."/>
            <person name="Ritacco V."/>
            <person name="Bigi F."/>
            <person name="Soria M.A."/>
        </authorList>
    </citation>
    <scope>NUCLEOTIDE SEQUENCE [LARGE SCALE GENOMIC DNA]</scope>
    <source>
        <strain evidence="10 20">6548</strain>
    </source>
</reference>
<dbReference type="EMBL" id="CNGE01000613">
    <property type="protein sequence ID" value="CKT07763.1"/>
    <property type="molecule type" value="Genomic_DNA"/>
</dbReference>
<evidence type="ECO:0000313" key="2">
    <source>
        <dbReference type="EMBL" id="CFE48991.1"/>
    </source>
</evidence>
<evidence type="ECO:0000313" key="10">
    <source>
        <dbReference type="EMBL" id="OMH61146.1"/>
    </source>
</evidence>
<dbReference type="EMBL" id="LR027516">
    <property type="protein sequence ID" value="VCU51486.1"/>
    <property type="molecule type" value="Genomic_DNA"/>
</dbReference>
<feature type="region of interest" description="Disordered" evidence="1">
    <location>
        <begin position="13"/>
        <end position="40"/>
    </location>
</feature>
<dbReference type="EMBL" id="CSAJ01000212">
    <property type="protein sequence ID" value="COW16804.1"/>
    <property type="molecule type" value="Genomic_DNA"/>
</dbReference>
<evidence type="ECO:0000313" key="19">
    <source>
        <dbReference type="Proteomes" id="UP000050164"/>
    </source>
</evidence>
<dbReference type="Proteomes" id="UP000049023">
    <property type="component" value="Unassembled WGS sequence"/>
</dbReference>
<reference evidence="12 13" key="1">
    <citation type="submission" date="2015-03" db="EMBL/GenBank/DDBJ databases">
        <authorList>
            <consortium name="Pathogen Informatics"/>
        </authorList>
    </citation>
    <scope>NUCLEOTIDE SEQUENCE [LARGE SCALE GENOMIC DNA]</scope>
    <source>
        <strain evidence="5 16">Bir 172</strain>
        <strain evidence="3 19">Bir 185</strain>
        <strain evidence="4 17">Bir 187</strain>
        <strain evidence="7 12">D00501624</strain>
        <strain evidence="2 14">H09601792</strain>
        <strain evidence="9 13">M09401471</strain>
        <strain evidence="8 15">P00601463</strain>
    </source>
</reference>
<dbReference type="Proteomes" id="UP000044938">
    <property type="component" value="Unassembled WGS sequence"/>
</dbReference>
<evidence type="ECO:0000313" key="9">
    <source>
        <dbReference type="EMBL" id="COW16804.1"/>
    </source>
</evidence>
<dbReference type="Proteomes" id="UP000300237">
    <property type="component" value="Chromosome"/>
</dbReference>
<reference evidence="11 21" key="5">
    <citation type="submission" date="2018-08" db="EMBL/GenBank/DDBJ databases">
        <authorList>
            <person name="Fokvardsen B D."/>
            <person name="Norman A."/>
        </authorList>
    </citation>
    <scope>NUCLEOTIDE SEQUENCE [LARGE SCALE GENOMIC DNA]</scope>
    <source>
        <strain evidence="11 21">DKC2</strain>
    </source>
</reference>
<evidence type="ECO:0000313" key="14">
    <source>
        <dbReference type="Proteomes" id="UP000046947"/>
    </source>
</evidence>
<evidence type="ECO:0000313" key="8">
    <source>
        <dbReference type="EMBL" id="COW10209.1"/>
    </source>
</evidence>
<evidence type="ECO:0000313" key="20">
    <source>
        <dbReference type="Proteomes" id="UP000189452"/>
    </source>
</evidence>
<evidence type="ECO:0000313" key="17">
    <source>
        <dbReference type="Proteomes" id="UP000049023"/>
    </source>
</evidence>
<sequence>MIDNNAFGVGAAAAVPTAGTPHSKNRVAAATDESVERGST</sequence>
<gene>
    <name evidence="10" type="ORF">A4S10_03336</name>
    <name evidence="11" type="ORF">DKC2_3394</name>
    <name evidence="7" type="ORF">ERS007661_02760</name>
    <name evidence="2" type="ORF">ERS007688_01309</name>
    <name evidence="9" type="ORF">ERS007720_01893</name>
    <name evidence="8" type="ORF">ERS007741_01485</name>
    <name evidence="5" type="ORF">ERS027646_02936</name>
    <name evidence="3" type="ORF">ERS027659_01223</name>
    <name evidence="4" type="ORF">ERS027661_01345</name>
    <name evidence="6" type="ORF">ERS094118_01441</name>
</gene>
<dbReference type="Proteomes" id="UP000046947">
    <property type="component" value="Unassembled WGS sequence"/>
</dbReference>
<evidence type="ECO:0000313" key="16">
    <source>
        <dbReference type="Proteomes" id="UP000048948"/>
    </source>
</evidence>
<protein>
    <submittedName>
        <fullName evidence="10">Uncharacterized protein</fullName>
    </submittedName>
</protein>
<dbReference type="Proteomes" id="UP000050139">
    <property type="component" value="Unassembled WGS sequence"/>
</dbReference>
<evidence type="ECO:0000313" key="21">
    <source>
        <dbReference type="Proteomes" id="UP000300237"/>
    </source>
</evidence>
<dbReference type="Proteomes" id="UP000039217">
    <property type="component" value="Unassembled WGS sequence"/>
</dbReference>
<dbReference type="EMBL" id="CHKL01000130">
    <property type="protein sequence ID" value="COW10209.1"/>
    <property type="molecule type" value="Genomic_DNA"/>
</dbReference>
<evidence type="ECO:0000256" key="1">
    <source>
        <dbReference type="SAM" id="MobiDB-lite"/>
    </source>
</evidence>
<proteinExistence type="predicted"/>
<dbReference type="Proteomes" id="UP000048600">
    <property type="component" value="Unassembled WGS sequence"/>
</dbReference>
<dbReference type="Proteomes" id="UP000048948">
    <property type="component" value="Unassembled WGS sequence"/>
</dbReference>
<evidence type="ECO:0000313" key="12">
    <source>
        <dbReference type="Proteomes" id="UP000039217"/>
    </source>
</evidence>
<dbReference type="EMBL" id="CFOH01000161">
    <property type="protein sequence ID" value="CFE48991.1"/>
    <property type="molecule type" value="Genomic_DNA"/>
</dbReference>
<dbReference type="Proteomes" id="UP000050164">
    <property type="component" value="Unassembled WGS sequence"/>
</dbReference>
<dbReference type="EMBL" id="CQQC01001041">
    <property type="protein sequence ID" value="CNV58773.1"/>
    <property type="molecule type" value="Genomic_DNA"/>
</dbReference>
<evidence type="ECO:0000313" key="3">
    <source>
        <dbReference type="EMBL" id="CKR36037.1"/>
    </source>
</evidence>
<evidence type="ECO:0000313" key="11">
    <source>
        <dbReference type="EMBL" id="VCU51486.1"/>
    </source>
</evidence>
<accession>A0A0E7Z641</accession>
<evidence type="ECO:0000313" key="6">
    <source>
        <dbReference type="EMBL" id="CLV87751.1"/>
    </source>
</evidence>
<name>A0A0E7Z641_MYCTX</name>
<dbReference type="AlphaFoldDB" id="A0A0E7Z641"/>
<organism evidence="10 20">
    <name type="scientific">Mycobacterium tuberculosis</name>
    <dbReference type="NCBI Taxonomy" id="1773"/>
    <lineage>
        <taxon>Bacteria</taxon>
        <taxon>Bacillati</taxon>
        <taxon>Actinomycetota</taxon>
        <taxon>Actinomycetes</taxon>
        <taxon>Mycobacteriales</taxon>
        <taxon>Mycobacteriaceae</taxon>
        <taxon>Mycobacterium</taxon>
        <taxon>Mycobacterium tuberculosis complex</taxon>
    </lineage>
</organism>
<evidence type="ECO:0000313" key="13">
    <source>
        <dbReference type="Proteomes" id="UP000044938"/>
    </source>
</evidence>
<reference evidence="10 20" key="3">
    <citation type="submission" date="2016-04" db="EMBL/GenBank/DDBJ databases">
        <authorList>
            <person name="Bigi M."/>
            <person name="Bigi F."/>
            <person name="Soria M.A."/>
        </authorList>
    </citation>
    <scope>NUCLEOTIDE SEQUENCE [LARGE SCALE GENOMIC DNA]</scope>
    <source>
        <strain evidence="10 20">6548</strain>
    </source>
</reference>
<evidence type="ECO:0000313" key="5">
    <source>
        <dbReference type="EMBL" id="CKT07763.1"/>
    </source>
</evidence>
<dbReference type="EMBL" id="CNFU01000217">
    <property type="protein sequence ID" value="CKR45019.1"/>
    <property type="molecule type" value="Genomic_DNA"/>
</dbReference>